<dbReference type="PANTHER" id="PTHR12323:SF0">
    <property type="entry name" value="CALCIUM HOMEOSTASIS ENDOPLASMIC RETICULUM PROTEIN"/>
    <property type="match status" value="1"/>
</dbReference>
<feature type="region of interest" description="Disordered" evidence="1">
    <location>
        <begin position="858"/>
        <end position="897"/>
    </location>
</feature>
<dbReference type="PROSITE" id="PS51391">
    <property type="entry name" value="CID"/>
    <property type="match status" value="1"/>
</dbReference>
<keyword evidence="2" id="KW-1133">Transmembrane helix</keyword>
<dbReference type="OrthoDB" id="1684102at2759"/>
<dbReference type="InterPro" id="IPR006569">
    <property type="entry name" value="CID_dom"/>
</dbReference>
<dbReference type="Pfam" id="PF04818">
    <property type="entry name" value="CID"/>
    <property type="match status" value="1"/>
</dbReference>
<dbReference type="Proteomes" id="UP000242875">
    <property type="component" value="Unassembled WGS sequence"/>
</dbReference>
<accession>A0A261XVK6</accession>
<evidence type="ECO:0000313" key="5">
    <source>
        <dbReference type="Proteomes" id="UP000242875"/>
    </source>
</evidence>
<feature type="compositionally biased region" description="Basic and acidic residues" evidence="1">
    <location>
        <begin position="863"/>
        <end position="886"/>
    </location>
</feature>
<keyword evidence="5" id="KW-1185">Reference proteome</keyword>
<dbReference type="InterPro" id="IPR029044">
    <property type="entry name" value="Nucleotide-diphossugar_trans"/>
</dbReference>
<protein>
    <recommendedName>
        <fullName evidence="3">CID domain-containing protein</fullName>
    </recommendedName>
</protein>
<feature type="domain" description="CID" evidence="3">
    <location>
        <begin position="571"/>
        <end position="712"/>
    </location>
</feature>
<evidence type="ECO:0000259" key="3">
    <source>
        <dbReference type="PROSITE" id="PS51391"/>
    </source>
</evidence>
<dbReference type="InterPro" id="IPR008942">
    <property type="entry name" value="ENTH_VHS"/>
</dbReference>
<name>A0A261XVK6_9FUNG</name>
<dbReference type="AlphaFoldDB" id="A0A261XVK6"/>
<organism evidence="4 5">
    <name type="scientific">Bifiguratus adelaidae</name>
    <dbReference type="NCBI Taxonomy" id="1938954"/>
    <lineage>
        <taxon>Eukaryota</taxon>
        <taxon>Fungi</taxon>
        <taxon>Fungi incertae sedis</taxon>
        <taxon>Mucoromycota</taxon>
        <taxon>Mucoromycotina</taxon>
        <taxon>Endogonomycetes</taxon>
        <taxon>Endogonales</taxon>
        <taxon>Endogonales incertae sedis</taxon>
        <taxon>Bifiguratus</taxon>
    </lineage>
</organism>
<dbReference type="EMBL" id="MVBO01000154">
    <property type="protein sequence ID" value="OZJ02415.1"/>
    <property type="molecule type" value="Genomic_DNA"/>
</dbReference>
<feature type="transmembrane region" description="Helical" evidence="2">
    <location>
        <begin position="20"/>
        <end position="40"/>
    </location>
</feature>
<sequence>MPSLKEHVVELKKRHEGRALIIVVVLCLVFGFCIGSKPTIKASNAHKETVEQKPGGLEDWRELTKKQPWGDRANWRRFTNTTLDAASRGSIFSPEQFTPEALETNGLKPVTAVLLSWKRREGLRLVIHYLLKFPYIKEIIIWNNDPVQELDHYDFDLQREASPYTTVRIINSGENVHDLGKHSSCSQATYEHCYFQDDDWLNIHMDSLYTQFLETPNVIISNTMPIIHLEQLRWRFYESEINMHAGFTWLGCGSFLPRDFSQQFLAQLASSSMSRDKLRLADMFFSIWTNQYPIQLVNPLTALDQKDAWSTGEGVDQWAVVYGNIYEAAKELYRNLSPHPDEIHHDYFERQEASPGLEHRTARAPCHNDRCLFLTSLTPFPQPPNIPHFNPSTHASVKELEPEFNALDYPTDEFWNQYQYQFAVDGMTDSCWRSRQDPRPGDYFGLHFVDATEIHHLTIGSSQPISDWVSKLAISVSNASPAQEDSWTLCTKALSTQTQDPCLLSFDLDCSGSELNRILNANDTPIWGYIKVAIATDTWQGPLEVCSIKSDPSQQREKLCAQLSKSLGAVEADRAVQDAGRILSLLTMDGSRANIENGRNWMFSALQTPADLKAFLDYMLAVCNALPLFDGKLHMLYLLSDCLYHASHPQTQWIKRAAYPQLLYLVNSTYRSPQGSETDKQRVLKVLDVWDQHGHYSPDQMRHLREIITIEPPVETTPSRSAASTAGYPPRPFTEADNPREKFQRPVESQAGKKYYQLPVGSMLKVASAQRLPYRPLPSHQITSFTAQLNDALAVVLKEFYDGLETYLDQSSTQTFTEADDHLSHASNGRVRRIDSFGWQEGFLDRVYEQLDRKFKLSGSNGSRDRSYTYGDGDRQRSPPSKREKYSSVSAIQEKAK</sequence>
<dbReference type="GO" id="GO:0006874">
    <property type="term" value="P:intracellular calcium ion homeostasis"/>
    <property type="evidence" value="ECO:0007669"/>
    <property type="project" value="TreeGrafter"/>
</dbReference>
<proteinExistence type="predicted"/>
<dbReference type="Gene3D" id="1.25.40.90">
    <property type="match status" value="1"/>
</dbReference>
<evidence type="ECO:0000313" key="4">
    <source>
        <dbReference type="EMBL" id="OZJ02415.1"/>
    </source>
</evidence>
<keyword evidence="2" id="KW-0812">Transmembrane</keyword>
<feature type="region of interest" description="Disordered" evidence="1">
    <location>
        <begin position="715"/>
        <end position="748"/>
    </location>
</feature>
<keyword evidence="2" id="KW-0472">Membrane</keyword>
<comment type="caution">
    <text evidence="4">The sequence shown here is derived from an EMBL/GenBank/DDBJ whole genome shotgun (WGS) entry which is preliminary data.</text>
</comment>
<dbReference type="GO" id="GO:0048471">
    <property type="term" value="C:perinuclear region of cytoplasm"/>
    <property type="evidence" value="ECO:0007669"/>
    <property type="project" value="TreeGrafter"/>
</dbReference>
<reference evidence="4 5" key="1">
    <citation type="journal article" date="2017" name="Mycologia">
        <title>Bifiguratus adelaidae, gen. et sp. nov., a new member of Mucoromycotina in endophytic and soil-dwelling habitats.</title>
        <authorList>
            <person name="Torres-Cruz T.J."/>
            <person name="Billingsley Tobias T.L."/>
            <person name="Almatruk M."/>
            <person name="Hesse C."/>
            <person name="Kuske C.R."/>
            <person name="Desiro A."/>
            <person name="Benucci G.M."/>
            <person name="Bonito G."/>
            <person name="Stajich J.E."/>
            <person name="Dunlap C."/>
            <person name="Arnold A.E."/>
            <person name="Porras-Alfaro A."/>
        </authorList>
    </citation>
    <scope>NUCLEOTIDE SEQUENCE [LARGE SCALE GENOMIC DNA]</scope>
    <source>
        <strain evidence="4 5">AZ0501</strain>
    </source>
</reference>
<gene>
    <name evidence="4" type="ORF">BZG36_04762</name>
</gene>
<dbReference type="PANTHER" id="PTHR12323">
    <property type="entry name" value="SR-RELATED CTD ASSOCIATED FACTOR 6"/>
    <property type="match status" value="1"/>
</dbReference>
<evidence type="ECO:0000256" key="1">
    <source>
        <dbReference type="SAM" id="MobiDB-lite"/>
    </source>
</evidence>
<dbReference type="SUPFAM" id="SSF53448">
    <property type="entry name" value="Nucleotide-diphospho-sugar transferases"/>
    <property type="match status" value="1"/>
</dbReference>
<evidence type="ECO:0000256" key="2">
    <source>
        <dbReference type="SAM" id="Phobius"/>
    </source>
</evidence>